<dbReference type="PIRSF" id="PIRSF017082">
    <property type="entry name" value="YflP"/>
    <property type="match status" value="1"/>
</dbReference>
<proteinExistence type="inferred from homology"/>
<dbReference type="PROSITE" id="PS51318">
    <property type="entry name" value="TAT"/>
    <property type="match status" value="1"/>
</dbReference>
<feature type="signal peptide" evidence="2">
    <location>
        <begin position="1"/>
        <end position="32"/>
    </location>
</feature>
<dbReference type="Proteomes" id="UP000469385">
    <property type="component" value="Unassembled WGS sequence"/>
</dbReference>
<dbReference type="RefSeq" id="WP_157399859.1">
    <property type="nucleotide sequence ID" value="NZ_WSEL01000009.1"/>
</dbReference>
<gene>
    <name evidence="3" type="ORF">GON04_20505</name>
</gene>
<evidence type="ECO:0000313" key="3">
    <source>
        <dbReference type="EMBL" id="MVQ31851.1"/>
    </source>
</evidence>
<evidence type="ECO:0000313" key="4">
    <source>
        <dbReference type="Proteomes" id="UP000469385"/>
    </source>
</evidence>
<dbReference type="AlphaFoldDB" id="A0A6N8IXW3"/>
<feature type="chain" id="PRO_5026928063" evidence="2">
    <location>
        <begin position="33"/>
        <end position="337"/>
    </location>
</feature>
<evidence type="ECO:0000256" key="1">
    <source>
        <dbReference type="ARBA" id="ARBA00006987"/>
    </source>
</evidence>
<dbReference type="Pfam" id="PF03401">
    <property type="entry name" value="TctC"/>
    <property type="match status" value="1"/>
</dbReference>
<dbReference type="PANTHER" id="PTHR42928">
    <property type="entry name" value="TRICARBOXYLATE-BINDING PROTEIN"/>
    <property type="match status" value="1"/>
</dbReference>
<dbReference type="PANTHER" id="PTHR42928:SF5">
    <property type="entry name" value="BLR1237 PROTEIN"/>
    <property type="match status" value="1"/>
</dbReference>
<protein>
    <submittedName>
        <fullName evidence="3">Tripartite tricarboxylate transporter substrate binding protein</fullName>
    </submittedName>
</protein>
<dbReference type="Gene3D" id="3.40.190.10">
    <property type="entry name" value="Periplasmic binding protein-like II"/>
    <property type="match status" value="1"/>
</dbReference>
<dbReference type="CDD" id="cd13578">
    <property type="entry name" value="PBP2_Bug27"/>
    <property type="match status" value="1"/>
</dbReference>
<accession>A0A6N8IXW3</accession>
<organism evidence="3 4">
    <name type="scientific">Ramlibacter pinisoli</name>
    <dbReference type="NCBI Taxonomy" id="2682844"/>
    <lineage>
        <taxon>Bacteria</taxon>
        <taxon>Pseudomonadati</taxon>
        <taxon>Pseudomonadota</taxon>
        <taxon>Betaproteobacteria</taxon>
        <taxon>Burkholderiales</taxon>
        <taxon>Comamonadaceae</taxon>
        <taxon>Ramlibacter</taxon>
    </lineage>
</organism>
<dbReference type="Gene3D" id="3.40.190.150">
    <property type="entry name" value="Bordetella uptake gene, domain 1"/>
    <property type="match status" value="1"/>
</dbReference>
<comment type="similarity">
    <text evidence="1">Belongs to the UPF0065 (bug) family.</text>
</comment>
<dbReference type="InterPro" id="IPR042100">
    <property type="entry name" value="Bug_dom1"/>
</dbReference>
<dbReference type="SUPFAM" id="SSF53850">
    <property type="entry name" value="Periplasmic binding protein-like II"/>
    <property type="match status" value="1"/>
</dbReference>
<comment type="caution">
    <text evidence="3">The sequence shown here is derived from an EMBL/GenBank/DDBJ whole genome shotgun (WGS) entry which is preliminary data.</text>
</comment>
<name>A0A6N8IXW3_9BURK</name>
<evidence type="ECO:0000256" key="2">
    <source>
        <dbReference type="SAM" id="SignalP"/>
    </source>
</evidence>
<reference evidence="3 4" key="1">
    <citation type="submission" date="2019-12" db="EMBL/GenBank/DDBJ databases">
        <authorList>
            <person name="Huq M.A."/>
        </authorList>
    </citation>
    <scope>NUCLEOTIDE SEQUENCE [LARGE SCALE GENOMIC DNA]</scope>
    <source>
        <strain evidence="3 4">MAH-25</strain>
    </source>
</reference>
<dbReference type="EMBL" id="WSEL01000009">
    <property type="protein sequence ID" value="MVQ31851.1"/>
    <property type="molecule type" value="Genomic_DNA"/>
</dbReference>
<dbReference type="InterPro" id="IPR006311">
    <property type="entry name" value="TAT_signal"/>
</dbReference>
<dbReference type="InterPro" id="IPR005064">
    <property type="entry name" value="BUG"/>
</dbReference>
<sequence length="337" mass="35052">MRATLPALLPRRHTLRTAAALLAMLLGGSAFAQQQGAAGQYPSRPVRIIVPSSPGGGTDILARLLAKKLSDSLGQPFIVENRAGAGQALGIDVVSHATPDGYTLLMAASAIVLNQVLSKKTSYDTVRDFAPVSLVSTVSNVLVVNPALPVKTERELIAYAQSHPGTLNYSSAGNGTSPHLSMELFRSMAGITMTHVPYKGSGPATVDLVSGHVQLSMPNILTAMPHIKAGTLRALGVTGPRRADALPDVPTIAQAGLPGYESVQWYGVLAPAGTPAAVVNKLQAEIVRAIQSPEVQASMASEGADPVGSSADEFATFIRGEIAKWAQVVKTAGIQQE</sequence>
<keyword evidence="2" id="KW-0732">Signal</keyword>
<keyword evidence="4" id="KW-1185">Reference proteome</keyword>